<name>A0A9D1ADH4_9FIRM</name>
<keyword evidence="1" id="KW-0472">Membrane</keyword>
<evidence type="ECO:0000313" key="4">
    <source>
        <dbReference type="Proteomes" id="UP000886757"/>
    </source>
</evidence>
<dbReference type="AlphaFoldDB" id="A0A9D1ADH4"/>
<evidence type="ECO:0000256" key="1">
    <source>
        <dbReference type="SAM" id="Phobius"/>
    </source>
</evidence>
<dbReference type="Proteomes" id="UP000886757">
    <property type="component" value="Unassembled WGS sequence"/>
</dbReference>
<comment type="caution">
    <text evidence="3">The sequence shown here is derived from an EMBL/GenBank/DDBJ whole genome shotgun (WGS) entry which is preliminary data.</text>
</comment>
<dbReference type="NCBIfam" id="NF038353">
    <property type="entry name" value="FxLYD_dom"/>
    <property type="match status" value="1"/>
</dbReference>
<feature type="transmembrane region" description="Helical" evidence="1">
    <location>
        <begin position="69"/>
        <end position="89"/>
    </location>
</feature>
<feature type="domain" description="Zinc-ribbon" evidence="2">
    <location>
        <begin position="5"/>
        <end position="27"/>
    </location>
</feature>
<dbReference type="EMBL" id="DVGK01000099">
    <property type="protein sequence ID" value="HIR13969.1"/>
    <property type="molecule type" value="Genomic_DNA"/>
</dbReference>
<keyword evidence="1" id="KW-1133">Transmembrane helix</keyword>
<protein>
    <submittedName>
        <fullName evidence="3">Zinc ribbon domain-containing protein</fullName>
    </submittedName>
</protein>
<sequence>MALIKCSECGKEISDRARSCPHCGCPVEGTEELVDKIVVEKEAPEEKTEETKSGEIKPKEKKKLSKKGIIAIIVAIVVIAAAVIAYYVLTTDSRNYNSAKELFKEEKFQEALEMFTELGDYEDSAEMVEKCEYELSVDGQFMRSLSKGLMARWAESDAQAEQGFIGEDPDLYSKYCEIELEQVKDFANQTFDNSELEADAKQYIEYLNQAQEATKFYTVDYATFSTQWADIYANRTILLKKFVDDYGLVVKEEYQDTLDDLLVDASAAQEQIDIKESIQKMTEQFKIETTEDEWGYKTYKISMKNTTDRTFEYFSAEINLYDKNQVIVGTGNTDQLSSWQPGQEASVNAWFDGEINPNDYTIEYVPHYQSGTYYS</sequence>
<reference evidence="3" key="1">
    <citation type="submission" date="2020-10" db="EMBL/GenBank/DDBJ databases">
        <authorList>
            <person name="Gilroy R."/>
        </authorList>
    </citation>
    <scope>NUCLEOTIDE SEQUENCE</scope>
    <source>
        <strain evidence="3">ChiSjej4B22-8148</strain>
    </source>
</reference>
<dbReference type="InterPro" id="IPR047676">
    <property type="entry name" value="FxLYD_dom"/>
</dbReference>
<keyword evidence="1" id="KW-0812">Transmembrane</keyword>
<evidence type="ECO:0000313" key="3">
    <source>
        <dbReference type="EMBL" id="HIR13969.1"/>
    </source>
</evidence>
<reference evidence="3" key="2">
    <citation type="journal article" date="2021" name="PeerJ">
        <title>Extensive microbial diversity within the chicken gut microbiome revealed by metagenomics and culture.</title>
        <authorList>
            <person name="Gilroy R."/>
            <person name="Ravi A."/>
            <person name="Getino M."/>
            <person name="Pursley I."/>
            <person name="Horton D.L."/>
            <person name="Alikhan N.F."/>
            <person name="Baker D."/>
            <person name="Gharbi K."/>
            <person name="Hall N."/>
            <person name="Watson M."/>
            <person name="Adriaenssens E.M."/>
            <person name="Foster-Nyarko E."/>
            <person name="Jarju S."/>
            <person name="Secka A."/>
            <person name="Antonio M."/>
            <person name="Oren A."/>
            <person name="Chaudhuri R.R."/>
            <person name="La Ragione R."/>
            <person name="Hildebrand F."/>
            <person name="Pallen M.J."/>
        </authorList>
    </citation>
    <scope>NUCLEOTIDE SEQUENCE</scope>
    <source>
        <strain evidence="3">ChiSjej4B22-8148</strain>
    </source>
</reference>
<gene>
    <name evidence="3" type="ORF">IAB31_08615</name>
</gene>
<dbReference type="InterPro" id="IPR026870">
    <property type="entry name" value="Zinc_ribbon_dom"/>
</dbReference>
<evidence type="ECO:0000259" key="2">
    <source>
        <dbReference type="Pfam" id="PF13240"/>
    </source>
</evidence>
<proteinExistence type="predicted"/>
<accession>A0A9D1ADH4</accession>
<dbReference type="Pfam" id="PF13240">
    <property type="entry name" value="Zn_Ribbon_1"/>
    <property type="match status" value="1"/>
</dbReference>
<organism evidence="3 4">
    <name type="scientific">Candidatus Choladousia intestinavium</name>
    <dbReference type="NCBI Taxonomy" id="2840727"/>
    <lineage>
        <taxon>Bacteria</taxon>
        <taxon>Bacillati</taxon>
        <taxon>Bacillota</taxon>
        <taxon>Clostridia</taxon>
        <taxon>Lachnospirales</taxon>
        <taxon>Lachnospiraceae</taxon>
        <taxon>Lachnospiraceae incertae sedis</taxon>
        <taxon>Candidatus Choladousia</taxon>
    </lineage>
</organism>